<comment type="caution">
    <text evidence="1">The sequence shown here is derived from an EMBL/GenBank/DDBJ whole genome shotgun (WGS) entry which is preliminary data.</text>
</comment>
<protein>
    <submittedName>
        <fullName evidence="1">Uncharacterized protein</fullName>
    </submittedName>
</protein>
<evidence type="ECO:0000313" key="1">
    <source>
        <dbReference type="EMBL" id="MCO6410489.1"/>
    </source>
</evidence>
<sequence length="148" mass="16383">MFKIARADSISGIGVQPHGIDAPDLDVISHYCRIEPFEANLATGTFQLGPAARYHHQLPEEGEFGLYNLVKCYDEEYRNHVLELYELAAMRPSSFCFSTTIIHADGSQVPVMCIGESSNFSDDGDGAINGVFVFPKFKLLDQPPLNTQ</sequence>
<accession>A0ABT1CWE0</accession>
<gene>
    <name evidence="1" type="ORF">GTW23_20090</name>
</gene>
<dbReference type="EMBL" id="JAAAML010000004">
    <property type="protein sequence ID" value="MCO6410489.1"/>
    <property type="molecule type" value="Genomic_DNA"/>
</dbReference>
<dbReference type="Proteomes" id="UP001320715">
    <property type="component" value="Unassembled WGS sequence"/>
</dbReference>
<reference evidence="1 2" key="1">
    <citation type="submission" date="2020-01" db="EMBL/GenBank/DDBJ databases">
        <title>Genomes of bacteria type strains.</title>
        <authorList>
            <person name="Chen J."/>
            <person name="Zhu S."/>
            <person name="Yang J."/>
        </authorList>
    </citation>
    <scope>NUCLEOTIDE SEQUENCE [LARGE SCALE GENOMIC DNA]</scope>
    <source>
        <strain evidence="1 2">DSM 16655</strain>
    </source>
</reference>
<organism evidence="1 2">
    <name type="scientific">Hoeflea alexandrii</name>
    <dbReference type="NCBI Taxonomy" id="288436"/>
    <lineage>
        <taxon>Bacteria</taxon>
        <taxon>Pseudomonadati</taxon>
        <taxon>Pseudomonadota</taxon>
        <taxon>Alphaproteobacteria</taxon>
        <taxon>Hyphomicrobiales</taxon>
        <taxon>Rhizobiaceae</taxon>
        <taxon>Hoeflea</taxon>
    </lineage>
</organism>
<dbReference type="RefSeq" id="WP_152009880.1">
    <property type="nucleotide sequence ID" value="NZ_CP159480.1"/>
</dbReference>
<keyword evidence="2" id="KW-1185">Reference proteome</keyword>
<name>A0ABT1CWE0_9HYPH</name>
<proteinExistence type="predicted"/>
<evidence type="ECO:0000313" key="2">
    <source>
        <dbReference type="Proteomes" id="UP001320715"/>
    </source>
</evidence>